<evidence type="ECO:0000313" key="5">
    <source>
        <dbReference type="EMBL" id="GLS20452.1"/>
    </source>
</evidence>
<dbReference type="PANTHER" id="PTHR48078:SF6">
    <property type="entry name" value="L-THREONINE DEHYDRATASE CATABOLIC TDCB"/>
    <property type="match status" value="1"/>
</dbReference>
<accession>A0ABQ6CLF4</accession>
<dbReference type="EMBL" id="BSPC01000028">
    <property type="protein sequence ID" value="GLS20452.1"/>
    <property type="molecule type" value="Genomic_DNA"/>
</dbReference>
<keyword evidence="2" id="KW-0663">Pyridoxal phosphate</keyword>
<dbReference type="Gene3D" id="3.40.50.1100">
    <property type="match status" value="2"/>
</dbReference>
<dbReference type="Proteomes" id="UP001156882">
    <property type="component" value="Unassembled WGS sequence"/>
</dbReference>
<evidence type="ECO:0000313" key="6">
    <source>
        <dbReference type="Proteomes" id="UP001156882"/>
    </source>
</evidence>
<dbReference type="InterPro" id="IPR001926">
    <property type="entry name" value="TrpB-like_PALP"/>
</dbReference>
<dbReference type="NCBIfam" id="NF005680">
    <property type="entry name" value="PRK07476.1"/>
    <property type="match status" value="1"/>
</dbReference>
<dbReference type="InterPro" id="IPR050147">
    <property type="entry name" value="Ser/Thr_Dehydratase"/>
</dbReference>
<reference evidence="6" key="1">
    <citation type="journal article" date="2019" name="Int. J. Syst. Evol. Microbiol.">
        <title>The Global Catalogue of Microorganisms (GCM) 10K type strain sequencing project: providing services to taxonomists for standard genome sequencing and annotation.</title>
        <authorList>
            <consortium name="The Broad Institute Genomics Platform"/>
            <consortium name="The Broad Institute Genome Sequencing Center for Infectious Disease"/>
            <person name="Wu L."/>
            <person name="Ma J."/>
        </authorList>
    </citation>
    <scope>NUCLEOTIDE SEQUENCE [LARGE SCALE GENOMIC DNA]</scope>
    <source>
        <strain evidence="6">NBRC 101365</strain>
    </source>
</reference>
<dbReference type="InterPro" id="IPR000634">
    <property type="entry name" value="Ser/Thr_deHydtase_PyrdxlP-BS"/>
</dbReference>
<dbReference type="PROSITE" id="PS00165">
    <property type="entry name" value="DEHYDRATASE_SER_THR"/>
    <property type="match status" value="1"/>
</dbReference>
<dbReference type="CDD" id="cd01562">
    <property type="entry name" value="Thr-dehyd"/>
    <property type="match status" value="1"/>
</dbReference>
<comment type="caution">
    <text evidence="5">The sequence shown here is derived from an EMBL/GenBank/DDBJ whole genome shotgun (WGS) entry which is preliminary data.</text>
</comment>
<dbReference type="NCBIfam" id="TIGR02991">
    <property type="entry name" value="ectoine_eutB"/>
    <property type="match status" value="1"/>
</dbReference>
<sequence>MAQARIEGHVLRTPLVESLALSQGGPAIFLKLETRQTTGAFKLRGATNAVLMAGSSAKGFVTASTGNHGRAVAHAAKAQRRRAVVCMSNLVPANKVDAVRALGPEVHIVGQSQDDAQIEVSRLVREEGLSEIPPFDHPAVIAGQGTIGLEIVEAMPDVALVLVPLSGGGLAAGVAAAVKGLRPQAKVVGVSMTRGPAMQRSLLAGRPVAVEEVPTLADSLGGGIGLDNGFTFAMCRDLLDGVILLSEEEIAEGIRHAFRAEDEVVEGAGAVGIAALIAGKIRPEGPTALILSGRNIDPALHRRIVEEGALA</sequence>
<evidence type="ECO:0000259" key="4">
    <source>
        <dbReference type="Pfam" id="PF00291"/>
    </source>
</evidence>
<name>A0ABQ6CLF4_9HYPH</name>
<proteinExistence type="predicted"/>
<protein>
    <submittedName>
        <fullName evidence="5">Hydroxyectoine utilization dehydratase EutB</fullName>
    </submittedName>
</protein>
<evidence type="ECO:0000256" key="2">
    <source>
        <dbReference type="ARBA" id="ARBA00022898"/>
    </source>
</evidence>
<dbReference type="InterPro" id="IPR014333">
    <property type="entry name" value="Ectoine_EutB"/>
</dbReference>
<evidence type="ECO:0000256" key="3">
    <source>
        <dbReference type="ARBA" id="ARBA00023239"/>
    </source>
</evidence>
<evidence type="ECO:0000256" key="1">
    <source>
        <dbReference type="ARBA" id="ARBA00001933"/>
    </source>
</evidence>
<dbReference type="Pfam" id="PF00291">
    <property type="entry name" value="PALP"/>
    <property type="match status" value="1"/>
</dbReference>
<organism evidence="5 6">
    <name type="scientific">Labrys miyagiensis</name>
    <dbReference type="NCBI Taxonomy" id="346912"/>
    <lineage>
        <taxon>Bacteria</taxon>
        <taxon>Pseudomonadati</taxon>
        <taxon>Pseudomonadota</taxon>
        <taxon>Alphaproteobacteria</taxon>
        <taxon>Hyphomicrobiales</taxon>
        <taxon>Xanthobacteraceae</taxon>
        <taxon>Labrys</taxon>
    </lineage>
</organism>
<keyword evidence="6" id="KW-1185">Reference proteome</keyword>
<feature type="domain" description="Tryptophan synthase beta chain-like PALP" evidence="4">
    <location>
        <begin position="7"/>
        <end position="293"/>
    </location>
</feature>
<dbReference type="SUPFAM" id="SSF53686">
    <property type="entry name" value="Tryptophan synthase beta subunit-like PLP-dependent enzymes"/>
    <property type="match status" value="1"/>
</dbReference>
<dbReference type="PANTHER" id="PTHR48078">
    <property type="entry name" value="THREONINE DEHYDRATASE, MITOCHONDRIAL-RELATED"/>
    <property type="match status" value="1"/>
</dbReference>
<keyword evidence="3" id="KW-0456">Lyase</keyword>
<comment type="cofactor">
    <cofactor evidence="1">
        <name>pyridoxal 5'-phosphate</name>
        <dbReference type="ChEBI" id="CHEBI:597326"/>
    </cofactor>
</comment>
<gene>
    <name evidence="5" type="ORF">GCM10007874_34690</name>
</gene>
<dbReference type="InterPro" id="IPR036052">
    <property type="entry name" value="TrpB-like_PALP_sf"/>
</dbReference>